<dbReference type="EMBL" id="BGZK01000633">
    <property type="protein sequence ID" value="GBP53790.1"/>
    <property type="molecule type" value="Genomic_DNA"/>
</dbReference>
<reference evidence="2 3" key="1">
    <citation type="journal article" date="2019" name="Commun. Biol.">
        <title>The bagworm genome reveals a unique fibroin gene that provides high tensile strength.</title>
        <authorList>
            <person name="Kono N."/>
            <person name="Nakamura H."/>
            <person name="Ohtoshi R."/>
            <person name="Tomita M."/>
            <person name="Numata K."/>
            <person name="Arakawa K."/>
        </authorList>
    </citation>
    <scope>NUCLEOTIDE SEQUENCE [LARGE SCALE GENOMIC DNA]</scope>
</reference>
<sequence length="115" mass="12584">MTAACATSPPAIDPVPSQKAGDALVTLLELVCDILPDGAKFNCNNCQISFSRLLSLHYSRQLHCPKYLGENRKTAYRRLTKNPANFRSAFIVCKSESEGPPELWGPGALPRLAPR</sequence>
<comment type="caution">
    <text evidence="2">The sequence shown here is derived from an EMBL/GenBank/DDBJ whole genome shotgun (WGS) entry which is preliminary data.</text>
</comment>
<proteinExistence type="predicted"/>
<name>A0A4C1WSH9_EUMVA</name>
<evidence type="ECO:0000313" key="3">
    <source>
        <dbReference type="Proteomes" id="UP000299102"/>
    </source>
</evidence>
<evidence type="ECO:0000256" key="1">
    <source>
        <dbReference type="SAM" id="MobiDB-lite"/>
    </source>
</evidence>
<gene>
    <name evidence="2" type="ORF">EVAR_84274_1</name>
</gene>
<accession>A0A4C1WSH9</accession>
<evidence type="ECO:0000313" key="2">
    <source>
        <dbReference type="EMBL" id="GBP53790.1"/>
    </source>
</evidence>
<feature type="region of interest" description="Disordered" evidence="1">
    <location>
        <begin position="96"/>
        <end position="115"/>
    </location>
</feature>
<protein>
    <submittedName>
        <fullName evidence="2">Uncharacterized protein</fullName>
    </submittedName>
</protein>
<organism evidence="2 3">
    <name type="scientific">Eumeta variegata</name>
    <name type="common">Bagworm moth</name>
    <name type="synonym">Eumeta japonica</name>
    <dbReference type="NCBI Taxonomy" id="151549"/>
    <lineage>
        <taxon>Eukaryota</taxon>
        <taxon>Metazoa</taxon>
        <taxon>Ecdysozoa</taxon>
        <taxon>Arthropoda</taxon>
        <taxon>Hexapoda</taxon>
        <taxon>Insecta</taxon>
        <taxon>Pterygota</taxon>
        <taxon>Neoptera</taxon>
        <taxon>Endopterygota</taxon>
        <taxon>Lepidoptera</taxon>
        <taxon>Glossata</taxon>
        <taxon>Ditrysia</taxon>
        <taxon>Tineoidea</taxon>
        <taxon>Psychidae</taxon>
        <taxon>Oiketicinae</taxon>
        <taxon>Eumeta</taxon>
    </lineage>
</organism>
<keyword evidence="3" id="KW-1185">Reference proteome</keyword>
<dbReference type="AlphaFoldDB" id="A0A4C1WSH9"/>
<dbReference type="Proteomes" id="UP000299102">
    <property type="component" value="Unassembled WGS sequence"/>
</dbReference>